<keyword evidence="1" id="KW-1133">Transmembrane helix</keyword>
<sequence length="97" mass="10588">MDLEVYLRFVLALIFVLGLIGGLALLARRFGFGGRMIIQAGQKQRLSVTEVRPIDGRHKLVLVKRDGIEHLLMIGPANTLVVENDVPPAISQEGGQA</sequence>
<protein>
    <recommendedName>
        <fullName evidence="4">Flagellar biosynthetic protein FliO</fullName>
    </recommendedName>
</protein>
<feature type="transmembrane region" description="Helical" evidence="1">
    <location>
        <begin position="6"/>
        <end position="27"/>
    </location>
</feature>
<accession>A0A545T202</accession>
<dbReference type="OrthoDB" id="8456606at2"/>
<keyword evidence="1" id="KW-0812">Transmembrane</keyword>
<dbReference type="EMBL" id="VHSH01000014">
    <property type="protein sequence ID" value="TQV71258.1"/>
    <property type="molecule type" value="Genomic_DNA"/>
</dbReference>
<organism evidence="2 3">
    <name type="scientific">Denitrobaculum tricleocarpae</name>
    <dbReference type="NCBI Taxonomy" id="2591009"/>
    <lineage>
        <taxon>Bacteria</taxon>
        <taxon>Pseudomonadati</taxon>
        <taxon>Pseudomonadota</taxon>
        <taxon>Alphaproteobacteria</taxon>
        <taxon>Rhodospirillales</taxon>
        <taxon>Rhodospirillaceae</taxon>
        <taxon>Denitrobaculum</taxon>
    </lineage>
</organism>
<reference evidence="2 3" key="1">
    <citation type="submission" date="2019-06" db="EMBL/GenBank/DDBJ databases">
        <title>Whole genome sequence for Rhodospirillaceae sp. R148.</title>
        <authorList>
            <person name="Wang G."/>
        </authorList>
    </citation>
    <scope>NUCLEOTIDE SEQUENCE [LARGE SCALE GENOMIC DNA]</scope>
    <source>
        <strain evidence="2 3">R148</strain>
    </source>
</reference>
<evidence type="ECO:0000313" key="2">
    <source>
        <dbReference type="EMBL" id="TQV71258.1"/>
    </source>
</evidence>
<dbReference type="Proteomes" id="UP000315252">
    <property type="component" value="Unassembled WGS sequence"/>
</dbReference>
<keyword evidence="3" id="KW-1185">Reference proteome</keyword>
<comment type="caution">
    <text evidence="2">The sequence shown here is derived from an EMBL/GenBank/DDBJ whole genome shotgun (WGS) entry which is preliminary data.</text>
</comment>
<proteinExistence type="predicted"/>
<name>A0A545T202_9PROT</name>
<evidence type="ECO:0008006" key="4">
    <source>
        <dbReference type="Google" id="ProtNLM"/>
    </source>
</evidence>
<dbReference type="RefSeq" id="WP_142899551.1">
    <property type="nucleotide sequence ID" value="NZ_ML660065.1"/>
</dbReference>
<dbReference type="PANTHER" id="PTHR38766:SF1">
    <property type="entry name" value="FLAGELLAR PROTEIN FLIO"/>
    <property type="match status" value="1"/>
</dbReference>
<keyword evidence="1" id="KW-0472">Membrane</keyword>
<dbReference type="PANTHER" id="PTHR38766">
    <property type="entry name" value="FLAGELLAR PROTEIN FLIO"/>
    <property type="match status" value="1"/>
</dbReference>
<dbReference type="InterPro" id="IPR052205">
    <property type="entry name" value="FliO/MopB"/>
</dbReference>
<evidence type="ECO:0000256" key="1">
    <source>
        <dbReference type="SAM" id="Phobius"/>
    </source>
</evidence>
<gene>
    <name evidence="2" type="ORF">FKG95_26860</name>
</gene>
<evidence type="ECO:0000313" key="3">
    <source>
        <dbReference type="Proteomes" id="UP000315252"/>
    </source>
</evidence>
<dbReference type="AlphaFoldDB" id="A0A545T202"/>